<dbReference type="InterPro" id="IPR036890">
    <property type="entry name" value="HATPase_C_sf"/>
</dbReference>
<evidence type="ECO:0000256" key="1">
    <source>
        <dbReference type="ARBA" id="ARBA00000085"/>
    </source>
</evidence>
<feature type="signal peptide" evidence="10">
    <location>
        <begin position="1"/>
        <end position="25"/>
    </location>
</feature>
<name>A0ABS9BEL5_9BACT</name>
<dbReference type="PROSITE" id="PS50109">
    <property type="entry name" value="HIS_KIN"/>
    <property type="match status" value="1"/>
</dbReference>
<dbReference type="Pfam" id="PF02518">
    <property type="entry name" value="HATPase_c"/>
    <property type="match status" value="1"/>
</dbReference>
<feature type="transmembrane region" description="Helical" evidence="9">
    <location>
        <begin position="417"/>
        <end position="437"/>
    </location>
</feature>
<feature type="domain" description="Histidine kinase" evidence="11">
    <location>
        <begin position="481"/>
        <end position="675"/>
    </location>
</feature>
<dbReference type="InterPro" id="IPR011990">
    <property type="entry name" value="TPR-like_helical_dom_sf"/>
</dbReference>
<evidence type="ECO:0000259" key="11">
    <source>
        <dbReference type="PROSITE" id="PS50109"/>
    </source>
</evidence>
<dbReference type="InterPro" id="IPR005467">
    <property type="entry name" value="His_kinase_dom"/>
</dbReference>
<proteinExistence type="predicted"/>
<sequence>MAGIRSRLLVAGVLLLMLGGGTAMAQKLNEDSLKAVIQSANSDTARVDAMQTLANYELKNQQDSVGLERLNAAIQLAEKVKYAAGVLQGQLLLGNYQRSKSNWAESIERFNGVIAGAEKLSNDSLKNRFQMMAFNNLGGIYNINGDFSSSLENRLRAMEIVEKIVPVNYNNRALIYLNIASDYRQLQIPVKAIDYLNKTRIYFDSISNRLKMEYYYEYHLNYLAADSLARAKQMLDQMGAGVKNYDWSAFQQKDYSMMHAKLSADYYADVEKLYPAALGYAQDAINLAKELKLKNELADGYYRAGRIAYLQEDIPAAIRQLHVSYDSAAASNLKNIMRKSASLLAEAYAKKGDYAKAYQFEREARQISGLIYDQEKTREINFLESKYQHQKKETEIAFLQLDNLSKQFSLAKRNKQLWIGGLVGAALVFILGLLYFVNRQKRIIAEKDRALQFEQINMLERQQQVVSLQSMVNGQEMERSRIAKDLHDGLGGLFSTVKMHFSALQHENEMLRENQLFSKSYELVDTAAQEVRRIAHNMMPDVLIKLGLLQAVQEFCNSISASRQLQVTMLDYGMEQRLNASTEVMLYRIIQELLNNIIKHARATEAIIQFNKLGDRLTVTVEDNGAGFDLEPSDGGVHAGLSSVKSRVNYLNGQLSIDSEKGIGTTILMEFLLNEKEAVA</sequence>
<keyword evidence="13" id="KW-1185">Reference proteome</keyword>
<dbReference type="EC" id="2.7.13.3" evidence="2"/>
<keyword evidence="9" id="KW-0812">Transmembrane</keyword>
<dbReference type="SMART" id="SM00387">
    <property type="entry name" value="HATPase_c"/>
    <property type="match status" value="1"/>
</dbReference>
<accession>A0ABS9BEL5</accession>
<dbReference type="GO" id="GO:0016301">
    <property type="term" value="F:kinase activity"/>
    <property type="evidence" value="ECO:0007669"/>
    <property type="project" value="UniProtKB-KW"/>
</dbReference>
<evidence type="ECO:0000256" key="9">
    <source>
        <dbReference type="SAM" id="Phobius"/>
    </source>
</evidence>
<evidence type="ECO:0000256" key="7">
    <source>
        <dbReference type="ARBA" id="ARBA00022840"/>
    </source>
</evidence>
<evidence type="ECO:0000256" key="10">
    <source>
        <dbReference type="SAM" id="SignalP"/>
    </source>
</evidence>
<protein>
    <recommendedName>
        <fullName evidence="2">histidine kinase</fullName>
        <ecNumber evidence="2">2.7.13.3</ecNumber>
    </recommendedName>
</protein>
<keyword evidence="9" id="KW-0472">Membrane</keyword>
<feature type="chain" id="PRO_5045562634" description="histidine kinase" evidence="10">
    <location>
        <begin position="26"/>
        <end position="680"/>
    </location>
</feature>
<dbReference type="EMBL" id="JAKEVY010000001">
    <property type="protein sequence ID" value="MCF1714163.1"/>
    <property type="molecule type" value="Genomic_DNA"/>
</dbReference>
<organism evidence="12 13">
    <name type="scientific">Flavihumibacter fluminis</name>
    <dbReference type="NCBI Taxonomy" id="2909236"/>
    <lineage>
        <taxon>Bacteria</taxon>
        <taxon>Pseudomonadati</taxon>
        <taxon>Bacteroidota</taxon>
        <taxon>Chitinophagia</taxon>
        <taxon>Chitinophagales</taxon>
        <taxon>Chitinophagaceae</taxon>
        <taxon>Flavihumibacter</taxon>
    </lineage>
</organism>
<reference evidence="12 13" key="1">
    <citation type="submission" date="2022-01" db="EMBL/GenBank/DDBJ databases">
        <title>Flavihumibacter sp. nov., isolated from sediment of a river.</title>
        <authorList>
            <person name="Liu H."/>
        </authorList>
    </citation>
    <scope>NUCLEOTIDE SEQUENCE [LARGE SCALE GENOMIC DNA]</scope>
    <source>
        <strain evidence="12 13">RY-1</strain>
    </source>
</reference>
<gene>
    <name evidence="12" type="ORF">L0U88_05945</name>
</gene>
<evidence type="ECO:0000256" key="6">
    <source>
        <dbReference type="ARBA" id="ARBA00022777"/>
    </source>
</evidence>
<dbReference type="InterPro" id="IPR011712">
    <property type="entry name" value="Sig_transdc_His_kin_sub3_dim/P"/>
</dbReference>
<dbReference type="SUPFAM" id="SSF48452">
    <property type="entry name" value="TPR-like"/>
    <property type="match status" value="1"/>
</dbReference>
<dbReference type="CDD" id="cd16917">
    <property type="entry name" value="HATPase_UhpB-NarQ-NarX-like"/>
    <property type="match status" value="1"/>
</dbReference>
<evidence type="ECO:0000256" key="8">
    <source>
        <dbReference type="ARBA" id="ARBA00023012"/>
    </source>
</evidence>
<keyword evidence="6 12" id="KW-0418">Kinase</keyword>
<evidence type="ECO:0000313" key="12">
    <source>
        <dbReference type="EMBL" id="MCF1714163.1"/>
    </source>
</evidence>
<comment type="caution">
    <text evidence="12">The sequence shown here is derived from an EMBL/GenBank/DDBJ whole genome shotgun (WGS) entry which is preliminary data.</text>
</comment>
<comment type="catalytic activity">
    <reaction evidence="1">
        <text>ATP + protein L-histidine = ADP + protein N-phospho-L-histidine.</text>
        <dbReference type="EC" id="2.7.13.3"/>
    </reaction>
</comment>
<dbReference type="InterPro" id="IPR003594">
    <property type="entry name" value="HATPase_dom"/>
</dbReference>
<evidence type="ECO:0000256" key="2">
    <source>
        <dbReference type="ARBA" id="ARBA00012438"/>
    </source>
</evidence>
<keyword evidence="10" id="KW-0732">Signal</keyword>
<dbReference type="PANTHER" id="PTHR24421">
    <property type="entry name" value="NITRATE/NITRITE SENSOR PROTEIN NARX-RELATED"/>
    <property type="match status" value="1"/>
</dbReference>
<dbReference type="Pfam" id="PF07730">
    <property type="entry name" value="HisKA_3"/>
    <property type="match status" value="1"/>
</dbReference>
<dbReference type="Gene3D" id="1.20.5.1930">
    <property type="match status" value="1"/>
</dbReference>
<keyword evidence="9" id="KW-1133">Transmembrane helix</keyword>
<dbReference type="Gene3D" id="1.25.40.10">
    <property type="entry name" value="Tetratricopeptide repeat domain"/>
    <property type="match status" value="2"/>
</dbReference>
<evidence type="ECO:0000256" key="3">
    <source>
        <dbReference type="ARBA" id="ARBA00022553"/>
    </source>
</evidence>
<keyword evidence="7" id="KW-0067">ATP-binding</keyword>
<evidence type="ECO:0000313" key="13">
    <source>
        <dbReference type="Proteomes" id="UP001200145"/>
    </source>
</evidence>
<dbReference type="RefSeq" id="WP_234864690.1">
    <property type="nucleotide sequence ID" value="NZ_JAKEVY010000001.1"/>
</dbReference>
<keyword evidence="5" id="KW-0547">Nucleotide-binding</keyword>
<dbReference type="Proteomes" id="UP001200145">
    <property type="component" value="Unassembled WGS sequence"/>
</dbReference>
<evidence type="ECO:0000256" key="4">
    <source>
        <dbReference type="ARBA" id="ARBA00022679"/>
    </source>
</evidence>
<dbReference type="Gene3D" id="3.30.565.10">
    <property type="entry name" value="Histidine kinase-like ATPase, C-terminal domain"/>
    <property type="match status" value="1"/>
</dbReference>
<keyword evidence="3" id="KW-0597">Phosphoprotein</keyword>
<keyword evidence="8" id="KW-0902">Two-component regulatory system</keyword>
<dbReference type="PANTHER" id="PTHR24421:SF10">
    <property type="entry name" value="NITRATE_NITRITE SENSOR PROTEIN NARQ"/>
    <property type="match status" value="1"/>
</dbReference>
<evidence type="ECO:0000256" key="5">
    <source>
        <dbReference type="ARBA" id="ARBA00022741"/>
    </source>
</evidence>
<dbReference type="InterPro" id="IPR050482">
    <property type="entry name" value="Sensor_HK_TwoCompSys"/>
</dbReference>
<dbReference type="SUPFAM" id="SSF55874">
    <property type="entry name" value="ATPase domain of HSP90 chaperone/DNA topoisomerase II/histidine kinase"/>
    <property type="match status" value="1"/>
</dbReference>
<keyword evidence="4" id="KW-0808">Transferase</keyword>